<accession>A0A1N7EXZ9</accession>
<sequence>MSQVYRLMLPAEEINLLYPHLREVDALLEFASLGTPDTPLLPRFWAYGSDREVLADQLITAPALTAISKQAVCPDRVCYRVDWDLSTKEVTNLDRLRTLLRDLGVTVLFGCITPAEWVLVCQFPTQEAVLRCYTDCGYPDCRLAHQTDLDFKEYHPTNG</sequence>
<proteinExistence type="predicted"/>
<protein>
    <submittedName>
        <fullName evidence="1">Uncharacterized protein</fullName>
    </submittedName>
</protein>
<gene>
    <name evidence="1" type="ORF">SAMN05421858_4614</name>
</gene>
<name>A0A1N7EXZ9_9EURY</name>
<organism evidence="1 2">
    <name type="scientific">Haladaptatus litoreus</name>
    <dbReference type="NCBI Taxonomy" id="553468"/>
    <lineage>
        <taxon>Archaea</taxon>
        <taxon>Methanobacteriati</taxon>
        <taxon>Methanobacteriota</taxon>
        <taxon>Stenosarchaea group</taxon>
        <taxon>Halobacteria</taxon>
        <taxon>Halobacteriales</taxon>
        <taxon>Haladaptataceae</taxon>
        <taxon>Haladaptatus</taxon>
    </lineage>
</organism>
<evidence type="ECO:0000313" key="2">
    <source>
        <dbReference type="Proteomes" id="UP000186914"/>
    </source>
</evidence>
<reference evidence="2" key="1">
    <citation type="submission" date="2017-01" db="EMBL/GenBank/DDBJ databases">
        <authorList>
            <person name="Varghese N."/>
            <person name="Submissions S."/>
        </authorList>
    </citation>
    <scope>NUCLEOTIDE SEQUENCE [LARGE SCALE GENOMIC DNA]</scope>
    <source>
        <strain evidence="2">CGMCC 1.7737</strain>
    </source>
</reference>
<dbReference type="EMBL" id="FTNO01000007">
    <property type="protein sequence ID" value="SIR92902.1"/>
    <property type="molecule type" value="Genomic_DNA"/>
</dbReference>
<dbReference type="Proteomes" id="UP000186914">
    <property type="component" value="Unassembled WGS sequence"/>
</dbReference>
<evidence type="ECO:0000313" key="1">
    <source>
        <dbReference type="EMBL" id="SIR92902.1"/>
    </source>
</evidence>
<keyword evidence="2" id="KW-1185">Reference proteome</keyword>
<dbReference type="AlphaFoldDB" id="A0A1N7EXZ9"/>